<evidence type="ECO:0000256" key="1">
    <source>
        <dbReference type="SAM" id="MobiDB-lite"/>
    </source>
</evidence>
<dbReference type="EMBL" id="KC977570">
    <property type="protein sequence ID" value="ATE82487.1"/>
    <property type="molecule type" value="Genomic_DNA"/>
</dbReference>
<organism evidence="2 3">
    <name type="scientific">Pandoravirus dulcis</name>
    <dbReference type="NCBI Taxonomy" id="1349409"/>
    <lineage>
        <taxon>Viruses</taxon>
        <taxon>Pandoravirus</taxon>
    </lineage>
</organism>
<dbReference type="KEGG" id="vg:34567754"/>
<evidence type="ECO:0000313" key="2">
    <source>
        <dbReference type="EMBL" id="ATE82487.1"/>
    </source>
</evidence>
<dbReference type="PANTHER" id="PTHR46586:SF3">
    <property type="entry name" value="ANKYRIN REPEAT-CONTAINING PROTEIN"/>
    <property type="match status" value="1"/>
</dbReference>
<dbReference type="RefSeq" id="YP_009430196.1">
    <property type="nucleotide sequence ID" value="NC_021858.1"/>
</dbReference>
<evidence type="ECO:0008006" key="4">
    <source>
        <dbReference type="Google" id="ProtNLM"/>
    </source>
</evidence>
<feature type="region of interest" description="Disordered" evidence="1">
    <location>
        <begin position="167"/>
        <end position="225"/>
    </location>
</feature>
<sequence length="504" mass="55129">MSTNMTTTTTTIGCLPAEILSMVLNVHLEKPWRPLAARACHSWRAVVALDVEGAMQRVAKRHGVSSANKVYVYTARRANPLFIGTPTLAAAAAGSHLALLRWLLKHPRVRMGDSIVRAAAYAGAIDAIKFFLCRKPSLVRAAARYAAARGGQRALLEWFLDRDLGRHAPLDSDGEEEKGDNDDDREGSGGDNDDDGDDGSDSSDGSDWEDQPWDGNPVDKRDDDDADEFIDRDEIWPAWYADGGMHSSACDQSGSAITDEAGTEEVEDWWGPVMCASAARGGHLDLLKWLRGPDVRCRWDARTTAAAAAGGHVDVLAWALTECTPPCHMSHWRTPTVHGEGHSTSCETIGWAARAPRNNVKALAVVLSTGYAPTLGDLKEVLVFGRTDMADAILKADPSLWQPDQVPWRLHGADERRMDKTAGRRTLLWAIGQFDKRPATWTDTAEIALTYAAVVHDDCADVVDALRSRGRCRVGDRITDDQARSVHPWEDVAAVVRTGKRVVR</sequence>
<dbReference type="PANTHER" id="PTHR46586">
    <property type="entry name" value="ANKYRIN REPEAT-CONTAINING PROTEIN"/>
    <property type="match status" value="1"/>
</dbReference>
<proteinExistence type="predicted"/>
<dbReference type="GeneID" id="34567754"/>
<dbReference type="Proteomes" id="UP000201566">
    <property type="component" value="Segment"/>
</dbReference>
<evidence type="ECO:0000313" key="3">
    <source>
        <dbReference type="Proteomes" id="UP000201566"/>
    </source>
</evidence>
<dbReference type="InterPro" id="IPR052050">
    <property type="entry name" value="SecEffector_AnkRepeat"/>
</dbReference>
<name>A0A291AU68_9VIRU</name>
<protein>
    <recommendedName>
        <fullName evidence="4">Ankyrin repeat domain containing protein</fullName>
    </recommendedName>
</protein>
<gene>
    <name evidence="2" type="ORF">pdul_cds_304</name>
</gene>
<feature type="compositionally biased region" description="Acidic residues" evidence="1">
    <location>
        <begin position="172"/>
        <end position="212"/>
    </location>
</feature>
<accession>A0A291AU68</accession>
<reference evidence="2 3" key="1">
    <citation type="journal article" date="2013" name="Science">
        <title>Pandoraviruses: amoeba viruses with genomes up to 2.5 Mb reaching that of parasitic eukaryotes.</title>
        <authorList>
            <person name="Philippe N."/>
            <person name="Legendre M."/>
            <person name="Doutre G."/>
            <person name="Coute Y."/>
            <person name="Poirot O."/>
            <person name="Lescot M."/>
            <person name="Arslan D."/>
            <person name="Seltzer V."/>
            <person name="Bertaux L."/>
            <person name="Bruley C."/>
            <person name="Garin J."/>
            <person name="Claverie J.M."/>
            <person name="Abergel C."/>
        </authorList>
    </citation>
    <scope>NUCLEOTIDE SEQUENCE [LARGE SCALE GENOMIC DNA]</scope>
    <source>
        <strain evidence="2">Melbourne</strain>
    </source>
</reference>